<dbReference type="EMBL" id="MDZA01000312">
    <property type="protein sequence ID" value="OGX89003.1"/>
    <property type="molecule type" value="Genomic_DNA"/>
</dbReference>
<proteinExistence type="predicted"/>
<dbReference type="OrthoDB" id="893781at2"/>
<keyword evidence="3" id="KW-1185">Reference proteome</keyword>
<sequence>MPNSAAAPVPHLSAADLRRALDELDAKIHTLRQRAHATAAGSPATYLAHADALEAKRARLAAQLTEHDAANPAEPGAWASIWRGIEALREDLRNIL</sequence>
<reference evidence="2 3" key="1">
    <citation type="submission" date="2016-08" db="EMBL/GenBank/DDBJ databases">
        <title>Hymenobacter coccineus sp. nov., Hymenobacter lapidarius sp. nov. and Hymenobacter glacialis sp. nov., isolated from Antarctic soil.</title>
        <authorList>
            <person name="Sedlacek I."/>
            <person name="Kralova S."/>
            <person name="Kyrova K."/>
            <person name="Maslanova I."/>
            <person name="Stankova E."/>
            <person name="Vrbovska V."/>
            <person name="Nemec M."/>
            <person name="Bartak M."/>
            <person name="Svec P."/>
            <person name="Busse H.-J."/>
            <person name="Pantucek R."/>
        </authorList>
    </citation>
    <scope>NUCLEOTIDE SEQUENCE [LARGE SCALE GENOMIC DNA]</scope>
    <source>
        <strain evidence="2 3">CCM 8649</strain>
    </source>
</reference>
<comment type="caution">
    <text evidence="2">The sequence shown here is derived from an EMBL/GenBank/DDBJ whole genome shotgun (WGS) entry which is preliminary data.</text>
</comment>
<keyword evidence="1" id="KW-0175">Coiled coil</keyword>
<evidence type="ECO:0000313" key="2">
    <source>
        <dbReference type="EMBL" id="OGX89003.1"/>
    </source>
</evidence>
<evidence type="ECO:0000256" key="1">
    <source>
        <dbReference type="SAM" id="Coils"/>
    </source>
</evidence>
<dbReference type="AlphaFoldDB" id="A0A1G1TDQ0"/>
<feature type="coiled-coil region" evidence="1">
    <location>
        <begin position="14"/>
        <end position="70"/>
    </location>
</feature>
<dbReference type="Proteomes" id="UP000177506">
    <property type="component" value="Unassembled WGS sequence"/>
</dbReference>
<evidence type="ECO:0000313" key="3">
    <source>
        <dbReference type="Proteomes" id="UP000177506"/>
    </source>
</evidence>
<name>A0A1G1TDQ0_9BACT</name>
<dbReference type="RefSeq" id="WP_070745159.1">
    <property type="nucleotide sequence ID" value="NZ_MDZA01000312.1"/>
</dbReference>
<organism evidence="2 3">
    <name type="scientific">Hymenobacter coccineus</name>
    <dbReference type="NCBI Taxonomy" id="1908235"/>
    <lineage>
        <taxon>Bacteria</taxon>
        <taxon>Pseudomonadati</taxon>
        <taxon>Bacteroidota</taxon>
        <taxon>Cytophagia</taxon>
        <taxon>Cytophagales</taxon>
        <taxon>Hymenobacteraceae</taxon>
        <taxon>Hymenobacter</taxon>
    </lineage>
</organism>
<protein>
    <submittedName>
        <fullName evidence="2">Uncharacterized protein</fullName>
    </submittedName>
</protein>
<accession>A0A1G1TDQ0</accession>
<gene>
    <name evidence="2" type="ORF">BEN49_01340</name>
</gene>